<feature type="non-terminal residue" evidence="1">
    <location>
        <position position="410"/>
    </location>
</feature>
<keyword evidence="1" id="KW-0347">Helicase</keyword>
<keyword evidence="1" id="KW-0547">Nucleotide-binding</keyword>
<dbReference type="EMBL" id="JANBUN010003462">
    <property type="protein sequence ID" value="KAJ2790683.1"/>
    <property type="molecule type" value="Genomic_DNA"/>
</dbReference>
<protein>
    <submittedName>
        <fullName evidence="1">Pre-mRNA-splicing helicase BRR2</fullName>
        <ecNumber evidence="1">3.6.4.13</ecNumber>
    </submittedName>
</protein>
<dbReference type="EC" id="3.6.4.13" evidence="1"/>
<sequence length="410" mass="43308">FNALQTQAFHALYGTDDSALVAAAPGCGKTLAAELALLRFFRQEAARAQAEGDGYVRRRAVYIAPFAALVRSRAREWRRRFGAVQGGKSVVVLSGDTAGDLRRMENAHVVLATPAAWDGLSRRWRQRQRHAVRDVGLVIADELHWVGGAGLGSSADDATGGDAGEGEDDAGADAAGAQLAATYEVVVSRMRYMAAQLERPVRIVALSVPLSNARDVAAWIGAPAAAVFNFHPAVRPIPLEIHIQTSTIPHFASRMAALVAPTYRAVCGDPTGAQRRGRRHPIGGDSAMDVDQGAIDPAERQPAIVFVSGRRQCRTVAGELLTLAAADGVPARFVLGDAAAVERAAQGVADRALRGFLAFGVGYYHEALAAGDRRVVAELFAGGMIQVVVASRGSCWALDAVHAHTVVIMG</sequence>
<evidence type="ECO:0000313" key="1">
    <source>
        <dbReference type="EMBL" id="KAJ2790683.1"/>
    </source>
</evidence>
<feature type="non-terminal residue" evidence="1">
    <location>
        <position position="1"/>
    </location>
</feature>
<keyword evidence="1" id="KW-0378">Hydrolase</keyword>
<dbReference type="Proteomes" id="UP001140087">
    <property type="component" value="Unassembled WGS sequence"/>
</dbReference>
<organism evidence="1 2">
    <name type="scientific">Coemansia helicoidea</name>
    <dbReference type="NCBI Taxonomy" id="1286919"/>
    <lineage>
        <taxon>Eukaryota</taxon>
        <taxon>Fungi</taxon>
        <taxon>Fungi incertae sedis</taxon>
        <taxon>Zoopagomycota</taxon>
        <taxon>Kickxellomycotina</taxon>
        <taxon>Kickxellomycetes</taxon>
        <taxon>Kickxellales</taxon>
        <taxon>Kickxellaceae</taxon>
        <taxon>Coemansia</taxon>
    </lineage>
</organism>
<comment type="caution">
    <text evidence="1">The sequence shown here is derived from an EMBL/GenBank/DDBJ whole genome shotgun (WGS) entry which is preliminary data.</text>
</comment>
<reference evidence="1" key="1">
    <citation type="submission" date="2022-07" db="EMBL/GenBank/DDBJ databases">
        <title>Phylogenomic reconstructions and comparative analyses of Kickxellomycotina fungi.</title>
        <authorList>
            <person name="Reynolds N.K."/>
            <person name="Stajich J.E."/>
            <person name="Barry K."/>
            <person name="Grigoriev I.V."/>
            <person name="Crous P."/>
            <person name="Smith M.E."/>
        </authorList>
    </citation>
    <scope>NUCLEOTIDE SEQUENCE</scope>
    <source>
        <strain evidence="1">BCRC 34780</strain>
    </source>
</reference>
<evidence type="ECO:0000313" key="2">
    <source>
        <dbReference type="Proteomes" id="UP001140087"/>
    </source>
</evidence>
<proteinExistence type="predicted"/>
<name>A0ACC1KK01_9FUNG</name>
<accession>A0ACC1KK01</accession>
<keyword evidence="1" id="KW-0067">ATP-binding</keyword>
<gene>
    <name evidence="1" type="primary">brr2_3</name>
    <name evidence="1" type="ORF">H4R21_006463</name>
</gene>
<keyword evidence="2" id="KW-1185">Reference proteome</keyword>